<dbReference type="InterPro" id="IPR020846">
    <property type="entry name" value="MFS_dom"/>
</dbReference>
<feature type="transmembrane region" description="Helical" evidence="6">
    <location>
        <begin position="211"/>
        <end position="232"/>
    </location>
</feature>
<feature type="transmembrane region" description="Helical" evidence="6">
    <location>
        <begin position="322"/>
        <end position="344"/>
    </location>
</feature>
<comment type="caution">
    <text evidence="8">The sequence shown here is derived from an EMBL/GenBank/DDBJ whole genome shotgun (WGS) entry which is preliminary data.</text>
</comment>
<evidence type="ECO:0000313" key="9">
    <source>
        <dbReference type="Proteomes" id="UP000735302"/>
    </source>
</evidence>
<dbReference type="Pfam" id="PF00083">
    <property type="entry name" value="Sugar_tr"/>
    <property type="match status" value="1"/>
</dbReference>
<comment type="subcellular location">
    <subcellularLocation>
        <location evidence="1">Membrane</location>
        <topology evidence="1">Multi-pass membrane protein</topology>
    </subcellularLocation>
</comment>
<dbReference type="GO" id="GO:0016020">
    <property type="term" value="C:membrane"/>
    <property type="evidence" value="ECO:0007669"/>
    <property type="project" value="UniProtKB-SubCell"/>
</dbReference>
<gene>
    <name evidence="8" type="ORF">PoB_004400300</name>
</gene>
<evidence type="ECO:0000256" key="4">
    <source>
        <dbReference type="ARBA" id="ARBA00023136"/>
    </source>
</evidence>
<evidence type="ECO:0000313" key="8">
    <source>
        <dbReference type="EMBL" id="GFO17498.1"/>
    </source>
</evidence>
<keyword evidence="9" id="KW-1185">Reference proteome</keyword>
<feature type="compositionally biased region" description="Basic and acidic residues" evidence="5">
    <location>
        <begin position="523"/>
        <end position="543"/>
    </location>
</feature>
<dbReference type="Proteomes" id="UP000735302">
    <property type="component" value="Unassembled WGS sequence"/>
</dbReference>
<dbReference type="InterPro" id="IPR036259">
    <property type="entry name" value="MFS_trans_sf"/>
</dbReference>
<dbReference type="AlphaFoldDB" id="A0AAV4BD67"/>
<keyword evidence="3 6" id="KW-1133">Transmembrane helix</keyword>
<dbReference type="InterPro" id="IPR005828">
    <property type="entry name" value="MFS_sugar_transport-like"/>
</dbReference>
<sequence>MANKKDVSVPSPAAPSAPAVTVEDLLDQAGGFGLFQLITTFCLFYNKFMTGWSMFQMAFAGIVPSWVCEGPEGTDPQNWTIKSCRVMVNASSGEMAECQTYNFTGDKHTIISEWDLVCDLDWVEKAVTSIQMGGLLVGALLAGQMGDVLGRRRTTYLFVLEHSVLNILIAFSPSWQVFAICRFFIGLGVGGILVAAFTLGMEFLPTRWRPMCACLPVWAMGVSMFALTAWLLEDWAKLHLICGVCGLPAILGYFYVPESLRYLTVKGRLEEAESVVAKIARTNGKPFPPKTSEILQAVAQKEREVHENEAQYTYLDLFRDAYIARITLIFCFEWFSFSVIFYGISFGISALAGNLYLNIFLMDALVVPLLIVIFFTKNIIGRRMTALPLLLLATVTSFTVVALLKVDSEKEYGEIITGLSLTAKTGIGASWAVLQTWGTEIYPTVTRNLGYGAANTAARVGGIIMPYVIDLDDYMVPAYIVISILLLVDTLLLLLLPETKGTVMSDSLAARARHSDLTSPWRKPGDQEERTGDDAGDRDKGEPNVDGQGSSVNNTPNGATICEEMVRVKPEVGGSYGSTAPLLSGSPYSSGFPETNDGFGKSGTPEAESNIQATDAGPTESHHTRL</sequence>
<dbReference type="PROSITE" id="PS00217">
    <property type="entry name" value="SUGAR_TRANSPORT_2"/>
    <property type="match status" value="1"/>
</dbReference>
<proteinExistence type="predicted"/>
<reference evidence="8 9" key="1">
    <citation type="journal article" date="2021" name="Elife">
        <title>Chloroplast acquisition without the gene transfer in kleptoplastic sea slugs, Plakobranchus ocellatus.</title>
        <authorList>
            <person name="Maeda T."/>
            <person name="Takahashi S."/>
            <person name="Yoshida T."/>
            <person name="Shimamura S."/>
            <person name="Takaki Y."/>
            <person name="Nagai Y."/>
            <person name="Toyoda A."/>
            <person name="Suzuki Y."/>
            <person name="Arimoto A."/>
            <person name="Ishii H."/>
            <person name="Satoh N."/>
            <person name="Nishiyama T."/>
            <person name="Hasebe M."/>
            <person name="Maruyama T."/>
            <person name="Minagawa J."/>
            <person name="Obokata J."/>
            <person name="Shigenobu S."/>
        </authorList>
    </citation>
    <scope>NUCLEOTIDE SEQUENCE [LARGE SCALE GENOMIC DNA]</scope>
</reference>
<dbReference type="PROSITE" id="PS50850">
    <property type="entry name" value="MFS"/>
    <property type="match status" value="1"/>
</dbReference>
<feature type="transmembrane region" description="Helical" evidence="6">
    <location>
        <begin position="177"/>
        <end position="199"/>
    </location>
</feature>
<dbReference type="Gene3D" id="1.20.1250.20">
    <property type="entry name" value="MFS general substrate transporter like domains"/>
    <property type="match status" value="1"/>
</dbReference>
<accession>A0AAV4BD67</accession>
<dbReference type="EMBL" id="BLXT01004823">
    <property type="protein sequence ID" value="GFO17498.1"/>
    <property type="molecule type" value="Genomic_DNA"/>
</dbReference>
<feature type="transmembrane region" description="Helical" evidence="6">
    <location>
        <begin position="356"/>
        <end position="375"/>
    </location>
</feature>
<feature type="transmembrane region" description="Helical" evidence="6">
    <location>
        <begin position="238"/>
        <end position="256"/>
    </location>
</feature>
<feature type="transmembrane region" description="Helical" evidence="6">
    <location>
        <begin position="387"/>
        <end position="404"/>
    </location>
</feature>
<evidence type="ECO:0000259" key="7">
    <source>
        <dbReference type="PROSITE" id="PS50850"/>
    </source>
</evidence>
<dbReference type="PANTHER" id="PTHR24064">
    <property type="entry name" value="SOLUTE CARRIER FAMILY 22 MEMBER"/>
    <property type="match status" value="1"/>
</dbReference>
<protein>
    <submittedName>
        <fullName evidence="8">Solute carrier family 22 member 21</fullName>
    </submittedName>
</protein>
<evidence type="ECO:0000256" key="2">
    <source>
        <dbReference type="ARBA" id="ARBA00022692"/>
    </source>
</evidence>
<keyword evidence="2 6" id="KW-0812">Transmembrane</keyword>
<evidence type="ECO:0000256" key="6">
    <source>
        <dbReference type="SAM" id="Phobius"/>
    </source>
</evidence>
<keyword evidence="4 6" id="KW-0472">Membrane</keyword>
<feature type="region of interest" description="Disordered" evidence="5">
    <location>
        <begin position="582"/>
        <end position="626"/>
    </location>
</feature>
<feature type="transmembrane region" description="Helical" evidence="6">
    <location>
        <begin position="474"/>
        <end position="496"/>
    </location>
</feature>
<feature type="compositionally biased region" description="Polar residues" evidence="5">
    <location>
        <begin position="547"/>
        <end position="558"/>
    </location>
</feature>
<evidence type="ECO:0000256" key="1">
    <source>
        <dbReference type="ARBA" id="ARBA00004141"/>
    </source>
</evidence>
<name>A0AAV4BD67_9GAST</name>
<feature type="region of interest" description="Disordered" evidence="5">
    <location>
        <begin position="514"/>
        <end position="558"/>
    </location>
</feature>
<dbReference type="GO" id="GO:0022857">
    <property type="term" value="F:transmembrane transporter activity"/>
    <property type="evidence" value="ECO:0007669"/>
    <property type="project" value="InterPro"/>
</dbReference>
<organism evidence="8 9">
    <name type="scientific">Plakobranchus ocellatus</name>
    <dbReference type="NCBI Taxonomy" id="259542"/>
    <lineage>
        <taxon>Eukaryota</taxon>
        <taxon>Metazoa</taxon>
        <taxon>Spiralia</taxon>
        <taxon>Lophotrochozoa</taxon>
        <taxon>Mollusca</taxon>
        <taxon>Gastropoda</taxon>
        <taxon>Heterobranchia</taxon>
        <taxon>Euthyneura</taxon>
        <taxon>Panpulmonata</taxon>
        <taxon>Sacoglossa</taxon>
        <taxon>Placobranchoidea</taxon>
        <taxon>Plakobranchidae</taxon>
        <taxon>Plakobranchus</taxon>
    </lineage>
</organism>
<evidence type="ECO:0000256" key="3">
    <source>
        <dbReference type="ARBA" id="ARBA00022989"/>
    </source>
</evidence>
<feature type="transmembrane region" description="Helical" evidence="6">
    <location>
        <begin position="29"/>
        <end position="48"/>
    </location>
</feature>
<dbReference type="SUPFAM" id="SSF103473">
    <property type="entry name" value="MFS general substrate transporter"/>
    <property type="match status" value="1"/>
</dbReference>
<dbReference type="InterPro" id="IPR005829">
    <property type="entry name" value="Sugar_transporter_CS"/>
</dbReference>
<feature type="domain" description="Major facilitator superfamily (MFS) profile" evidence="7">
    <location>
        <begin position="39"/>
        <end position="500"/>
    </location>
</feature>
<feature type="transmembrane region" description="Helical" evidence="6">
    <location>
        <begin position="154"/>
        <end position="171"/>
    </location>
</feature>
<evidence type="ECO:0000256" key="5">
    <source>
        <dbReference type="SAM" id="MobiDB-lite"/>
    </source>
</evidence>